<comment type="caution">
    <text evidence="1">The sequence shown here is derived from an EMBL/GenBank/DDBJ whole genome shotgun (WGS) entry which is preliminary data.</text>
</comment>
<sequence length="188" mass="21374">METITRTDRLILIPLSAANTEETHKVYSDGRIWSHRPNGRFADIRTTRALAQASSQSWDAHHFGPWAAYMRHNPSEFVGVGGAIFVDEANFWDIKYRLRPAHWGAGFATEITSEAVKSIRQVDPNSPITARVTTNHPAAIRVIEKQGLNQVWEGRRIGTEDNPEEPDVRVYSDRELSPETLKFIQQRP</sequence>
<dbReference type="PANTHER" id="PTHR43792">
    <property type="entry name" value="GNAT FAMILY, PUTATIVE (AFU_ORTHOLOGUE AFUA_3G00765)-RELATED-RELATED"/>
    <property type="match status" value="1"/>
</dbReference>
<keyword evidence="2" id="KW-1185">Reference proteome</keyword>
<dbReference type="EMBL" id="JAEHFL010000014">
    <property type="protein sequence ID" value="MBK3428752.1"/>
    <property type="molecule type" value="Genomic_DNA"/>
</dbReference>
<gene>
    <name evidence="1" type="ORF">JDP02_09575</name>
</gene>
<dbReference type="Gene3D" id="3.40.630.30">
    <property type="match status" value="1"/>
</dbReference>
<dbReference type="RefSeq" id="WP_150850797.1">
    <property type="nucleotide sequence ID" value="NZ_CP068156.1"/>
</dbReference>
<protein>
    <submittedName>
        <fullName evidence="1">GNAT family N-acetyltransferase</fullName>
    </submittedName>
</protein>
<dbReference type="InterPro" id="IPR051531">
    <property type="entry name" value="N-acetyltransferase"/>
</dbReference>
<dbReference type="GO" id="GO:0016747">
    <property type="term" value="F:acyltransferase activity, transferring groups other than amino-acyl groups"/>
    <property type="evidence" value="ECO:0007669"/>
    <property type="project" value="InterPro"/>
</dbReference>
<dbReference type="GeneID" id="78322265"/>
<dbReference type="Pfam" id="PF13302">
    <property type="entry name" value="Acetyltransf_3"/>
    <property type="match status" value="1"/>
</dbReference>
<dbReference type="InterPro" id="IPR016181">
    <property type="entry name" value="Acyl_CoA_acyltransferase"/>
</dbReference>
<dbReference type="Proteomes" id="UP000603369">
    <property type="component" value="Unassembled WGS sequence"/>
</dbReference>
<evidence type="ECO:0000313" key="2">
    <source>
        <dbReference type="Proteomes" id="UP000603369"/>
    </source>
</evidence>
<dbReference type="AlphaFoldDB" id="A0A7Y9ZX75"/>
<organism evidence="1 2">
    <name type="scientific">Corynebacterium tuberculostearicum</name>
    <dbReference type="NCBI Taxonomy" id="38304"/>
    <lineage>
        <taxon>Bacteria</taxon>
        <taxon>Bacillati</taxon>
        <taxon>Actinomycetota</taxon>
        <taxon>Actinomycetes</taxon>
        <taxon>Mycobacteriales</taxon>
        <taxon>Corynebacteriaceae</taxon>
        <taxon>Corynebacterium</taxon>
    </lineage>
</organism>
<dbReference type="InterPro" id="IPR000182">
    <property type="entry name" value="GNAT_dom"/>
</dbReference>
<dbReference type="PANTHER" id="PTHR43792:SF1">
    <property type="entry name" value="N-ACETYLTRANSFERASE DOMAIN-CONTAINING PROTEIN"/>
    <property type="match status" value="1"/>
</dbReference>
<dbReference type="SUPFAM" id="SSF55729">
    <property type="entry name" value="Acyl-CoA N-acyltransferases (Nat)"/>
    <property type="match status" value="1"/>
</dbReference>
<reference evidence="1 2" key="1">
    <citation type="submission" date="2020-12" db="EMBL/GenBank/DDBJ databases">
        <title>Draft genome sequence of the commensal strain Corynebacterium tuberculostearicum MFP09/CIP 102622 isolated from human skin.</title>
        <authorList>
            <person name="Boukerb A.M."/>
            <person name="Janvier X."/>
            <person name="Feuilloley M.G.J."/>
            <person name="Groboillot A."/>
        </authorList>
    </citation>
    <scope>NUCLEOTIDE SEQUENCE [LARGE SCALE GENOMIC DNA]</scope>
    <source>
        <strain evidence="1 2">CIP 102622</strain>
    </source>
</reference>
<keyword evidence="1" id="KW-0808">Transferase</keyword>
<evidence type="ECO:0000313" key="1">
    <source>
        <dbReference type="EMBL" id="MBK3428752.1"/>
    </source>
</evidence>
<name>A0A7Y9ZX75_9CORY</name>
<proteinExistence type="predicted"/>
<accession>A0A7Y9ZX75</accession>